<dbReference type="InterPro" id="IPR023582">
    <property type="entry name" value="Impact"/>
</dbReference>
<evidence type="ECO:0000313" key="3">
    <source>
        <dbReference type="EMBL" id="KAF7362148.1"/>
    </source>
</evidence>
<name>A0A8H6YJ34_9AGAR</name>
<evidence type="ECO:0000256" key="1">
    <source>
        <dbReference type="ARBA" id="ARBA00007665"/>
    </source>
</evidence>
<dbReference type="InterPro" id="IPR036956">
    <property type="entry name" value="Impact_N_sf"/>
</dbReference>
<comment type="caution">
    <text evidence="3">The sequence shown here is derived from an EMBL/GenBank/DDBJ whole genome shotgun (WGS) entry which is preliminary data.</text>
</comment>
<dbReference type="SUPFAM" id="SSF54211">
    <property type="entry name" value="Ribosomal protein S5 domain 2-like"/>
    <property type="match status" value="1"/>
</dbReference>
<dbReference type="Pfam" id="PF01205">
    <property type="entry name" value="Impact_N"/>
    <property type="match status" value="1"/>
</dbReference>
<accession>A0A8H6YJ34</accession>
<comment type="similarity">
    <text evidence="1">Belongs to the IMPACT family.</text>
</comment>
<dbReference type="Gene3D" id="3.30.230.30">
    <property type="entry name" value="Impact, N-terminal domain"/>
    <property type="match status" value="1"/>
</dbReference>
<reference evidence="3" key="1">
    <citation type="submission" date="2020-05" db="EMBL/GenBank/DDBJ databases">
        <title>Mycena genomes resolve the evolution of fungal bioluminescence.</title>
        <authorList>
            <person name="Tsai I.J."/>
        </authorList>
    </citation>
    <scope>NUCLEOTIDE SEQUENCE</scope>
    <source>
        <strain evidence="3">CCC161011</strain>
    </source>
</reference>
<dbReference type="Proteomes" id="UP000620124">
    <property type="component" value="Unassembled WGS sequence"/>
</dbReference>
<dbReference type="InterPro" id="IPR001498">
    <property type="entry name" value="Impact_N"/>
</dbReference>
<feature type="domain" description="Impact N-terminal" evidence="2">
    <location>
        <begin position="55"/>
        <end position="158"/>
    </location>
</feature>
<dbReference type="GO" id="GO:0005737">
    <property type="term" value="C:cytoplasm"/>
    <property type="evidence" value="ECO:0007669"/>
    <property type="project" value="TreeGrafter"/>
</dbReference>
<keyword evidence="4" id="KW-1185">Reference proteome</keyword>
<dbReference type="GO" id="GO:0140469">
    <property type="term" value="P:GCN2-mediated signaling"/>
    <property type="evidence" value="ECO:0007669"/>
    <property type="project" value="TreeGrafter"/>
</dbReference>
<dbReference type="OrthoDB" id="69641at2759"/>
<dbReference type="AlphaFoldDB" id="A0A8H6YJ34"/>
<proteinExistence type="inferred from homology"/>
<dbReference type="InterPro" id="IPR020568">
    <property type="entry name" value="Ribosomal_Su5_D2-typ_SF"/>
</dbReference>
<dbReference type="PANTHER" id="PTHR16301:SF25">
    <property type="entry name" value="PROTEIN IMPACT"/>
    <property type="match status" value="1"/>
</dbReference>
<organism evidence="3 4">
    <name type="scientific">Mycena venus</name>
    <dbReference type="NCBI Taxonomy" id="2733690"/>
    <lineage>
        <taxon>Eukaryota</taxon>
        <taxon>Fungi</taxon>
        <taxon>Dikarya</taxon>
        <taxon>Basidiomycota</taxon>
        <taxon>Agaricomycotina</taxon>
        <taxon>Agaricomycetes</taxon>
        <taxon>Agaricomycetidae</taxon>
        <taxon>Agaricales</taxon>
        <taxon>Marasmiineae</taxon>
        <taxon>Mycenaceae</taxon>
        <taxon>Mycena</taxon>
    </lineage>
</organism>
<gene>
    <name evidence="3" type="ORF">MVEN_00560800</name>
</gene>
<evidence type="ECO:0000313" key="4">
    <source>
        <dbReference type="Proteomes" id="UP000620124"/>
    </source>
</evidence>
<evidence type="ECO:0000259" key="2">
    <source>
        <dbReference type="Pfam" id="PF01205"/>
    </source>
</evidence>
<dbReference type="EMBL" id="JACAZI010000004">
    <property type="protein sequence ID" value="KAF7362148.1"/>
    <property type="molecule type" value="Genomic_DNA"/>
</dbReference>
<protein>
    <submittedName>
        <fullName evidence="3">Protein IMPACT</fullName>
    </submittedName>
</protein>
<dbReference type="GO" id="GO:0006446">
    <property type="term" value="P:regulation of translational initiation"/>
    <property type="evidence" value="ECO:0007669"/>
    <property type="project" value="TreeGrafter"/>
</dbReference>
<sequence length="182" mass="20571">MPSKLPMCYLRARTQPFLSTWARRPHATRSITSTNSPPDANWPHKLHNSARLTDRKSIFLAQASIFPHPAQLPDFLEYLRALPRTNVKRATHCMYAYRAAGVAGQSDGGEGGSGDRLARLLRLSDCEDVVVVVWRWYGGVKLGADRWKRISEVAREALDNGGFLLKRDEDDKQKKAGRKQKK</sequence>
<dbReference type="PANTHER" id="PTHR16301">
    <property type="entry name" value="IMPACT-RELATED"/>
    <property type="match status" value="1"/>
</dbReference>